<dbReference type="InterPro" id="IPR023393">
    <property type="entry name" value="START-like_dom_sf"/>
</dbReference>
<name>A0A7W7CCK6_9PSEU</name>
<accession>A0A7W7CCK6</accession>
<dbReference type="Pfam" id="PF10604">
    <property type="entry name" value="Polyketide_cyc2"/>
    <property type="match status" value="1"/>
</dbReference>
<gene>
    <name evidence="1" type="ORF">HNR67_004747</name>
</gene>
<dbReference type="Gene3D" id="3.30.530.20">
    <property type="match status" value="1"/>
</dbReference>
<evidence type="ECO:0000313" key="1">
    <source>
        <dbReference type="EMBL" id="MBB4678629.1"/>
    </source>
</evidence>
<sequence>MENYKATATSTAPPAVVWRLLLDARTWPAWSTVDSLVPERSSGLDPDGRDPVGSVRAFRAGRVVTGERLTWLVEERQLSYVDAFNWALRDYRAVVDLAPTAEGGTAIHWHGTYHPRWGLRWVLRRTMREVMQRMADGLASYAATQSPGGK</sequence>
<comment type="caution">
    <text evidence="1">The sequence shown here is derived from an EMBL/GenBank/DDBJ whole genome shotgun (WGS) entry which is preliminary data.</text>
</comment>
<protein>
    <submittedName>
        <fullName evidence="1">Uncharacterized protein YndB with AHSA1/START domain</fullName>
    </submittedName>
</protein>
<dbReference type="SUPFAM" id="SSF55961">
    <property type="entry name" value="Bet v1-like"/>
    <property type="match status" value="1"/>
</dbReference>
<evidence type="ECO:0000313" key="2">
    <source>
        <dbReference type="Proteomes" id="UP000533598"/>
    </source>
</evidence>
<dbReference type="CDD" id="cd07821">
    <property type="entry name" value="PYR_PYL_RCAR_like"/>
    <property type="match status" value="1"/>
</dbReference>
<dbReference type="RefSeq" id="WP_185004480.1">
    <property type="nucleotide sequence ID" value="NZ_BAAAUI010000010.1"/>
</dbReference>
<organism evidence="1 2">
    <name type="scientific">Crossiella cryophila</name>
    <dbReference type="NCBI Taxonomy" id="43355"/>
    <lineage>
        <taxon>Bacteria</taxon>
        <taxon>Bacillati</taxon>
        <taxon>Actinomycetota</taxon>
        <taxon>Actinomycetes</taxon>
        <taxon>Pseudonocardiales</taxon>
        <taxon>Pseudonocardiaceae</taxon>
        <taxon>Crossiella</taxon>
    </lineage>
</organism>
<dbReference type="AlphaFoldDB" id="A0A7W7CCK6"/>
<dbReference type="EMBL" id="JACHMH010000001">
    <property type="protein sequence ID" value="MBB4678629.1"/>
    <property type="molecule type" value="Genomic_DNA"/>
</dbReference>
<dbReference type="InterPro" id="IPR019587">
    <property type="entry name" value="Polyketide_cyclase/dehydratase"/>
</dbReference>
<dbReference type="Proteomes" id="UP000533598">
    <property type="component" value="Unassembled WGS sequence"/>
</dbReference>
<reference evidence="1 2" key="1">
    <citation type="submission" date="2020-08" db="EMBL/GenBank/DDBJ databases">
        <title>Sequencing the genomes of 1000 actinobacteria strains.</title>
        <authorList>
            <person name="Klenk H.-P."/>
        </authorList>
    </citation>
    <scope>NUCLEOTIDE SEQUENCE [LARGE SCALE GENOMIC DNA]</scope>
    <source>
        <strain evidence="1 2">DSM 44230</strain>
    </source>
</reference>
<proteinExistence type="predicted"/>
<keyword evidence="2" id="KW-1185">Reference proteome</keyword>